<dbReference type="PANTHER" id="PTHR35770">
    <property type="entry name" value="U2 SMALL NUCLEAR RIBONUCLEOPROTEIN AUXILIARY FACTOR-LIKE PROTEIN"/>
    <property type="match status" value="1"/>
</dbReference>
<evidence type="ECO:0000313" key="2">
    <source>
        <dbReference type="EMBL" id="KAK1439532.1"/>
    </source>
</evidence>
<sequence>MELGNFEPLFGELKVDSSAITTPVRQFLFQVHAPDPSHLRVDVTDCFSTSFQTLRSIQQLDDMRDEIGVGGSWSDFLEYLVNSIKFGDVKLVLQGQSESTGPESARLIAQKSKGMPRISVPLRRLVGDAANEAMARLSLDMYKSYKTNHNLLLEEKEGRHQLTQMLSAEQEKSEHLRKQLDELLYSNRHTSQKIHDKLTSASSSAATLYDISEKQSDQNPSPMKAPKRVVPAHRRSKVRGVLLQDTEDD</sequence>
<name>A0AAD8PBG2_TARER</name>
<evidence type="ECO:0000256" key="1">
    <source>
        <dbReference type="SAM" id="MobiDB-lite"/>
    </source>
</evidence>
<comment type="caution">
    <text evidence="2">The sequence shown here is derived from an EMBL/GenBank/DDBJ whole genome shotgun (WGS) entry which is preliminary data.</text>
</comment>
<organism evidence="2 3">
    <name type="scientific">Tagetes erecta</name>
    <name type="common">African marigold</name>
    <dbReference type="NCBI Taxonomy" id="13708"/>
    <lineage>
        <taxon>Eukaryota</taxon>
        <taxon>Viridiplantae</taxon>
        <taxon>Streptophyta</taxon>
        <taxon>Embryophyta</taxon>
        <taxon>Tracheophyta</taxon>
        <taxon>Spermatophyta</taxon>
        <taxon>Magnoliopsida</taxon>
        <taxon>eudicotyledons</taxon>
        <taxon>Gunneridae</taxon>
        <taxon>Pentapetalae</taxon>
        <taxon>asterids</taxon>
        <taxon>campanulids</taxon>
        <taxon>Asterales</taxon>
        <taxon>Asteraceae</taxon>
        <taxon>Asteroideae</taxon>
        <taxon>Heliantheae alliance</taxon>
        <taxon>Tageteae</taxon>
        <taxon>Tagetes</taxon>
    </lineage>
</organism>
<dbReference type="EMBL" id="JAUHHV010000001">
    <property type="protein sequence ID" value="KAK1439532.1"/>
    <property type="molecule type" value="Genomic_DNA"/>
</dbReference>
<accession>A0AAD8PBG2</accession>
<evidence type="ECO:0000313" key="3">
    <source>
        <dbReference type="Proteomes" id="UP001229421"/>
    </source>
</evidence>
<dbReference type="AlphaFoldDB" id="A0AAD8PBG2"/>
<dbReference type="Proteomes" id="UP001229421">
    <property type="component" value="Unassembled WGS sequence"/>
</dbReference>
<gene>
    <name evidence="2" type="ORF">QVD17_05352</name>
</gene>
<feature type="compositionally biased region" description="Basic residues" evidence="1">
    <location>
        <begin position="225"/>
        <end position="238"/>
    </location>
</feature>
<keyword evidence="3" id="KW-1185">Reference proteome</keyword>
<feature type="region of interest" description="Disordered" evidence="1">
    <location>
        <begin position="209"/>
        <end position="249"/>
    </location>
</feature>
<protein>
    <submittedName>
        <fullName evidence="2">Uncharacterized protein</fullName>
    </submittedName>
</protein>
<dbReference type="PANTHER" id="PTHR35770:SF1">
    <property type="entry name" value="U2 SMALL NUCLEAR RIBONUCLEOPROTEIN AUXILIARY FACTOR-LIKE PROTEIN"/>
    <property type="match status" value="1"/>
</dbReference>
<reference evidence="2" key="1">
    <citation type="journal article" date="2023" name="bioRxiv">
        <title>Improved chromosome-level genome assembly for marigold (Tagetes erecta).</title>
        <authorList>
            <person name="Jiang F."/>
            <person name="Yuan L."/>
            <person name="Wang S."/>
            <person name="Wang H."/>
            <person name="Xu D."/>
            <person name="Wang A."/>
            <person name="Fan W."/>
        </authorList>
    </citation>
    <scope>NUCLEOTIDE SEQUENCE</scope>
    <source>
        <strain evidence="2">WSJ</strain>
        <tissue evidence="2">Leaf</tissue>
    </source>
</reference>
<proteinExistence type="predicted"/>